<dbReference type="PANTHER" id="PTHR43798:SF33">
    <property type="entry name" value="HYDROLASE, PUTATIVE (AFU_ORTHOLOGUE AFUA_2G14860)-RELATED"/>
    <property type="match status" value="1"/>
</dbReference>
<reference evidence="2 3" key="1">
    <citation type="submission" date="2020-08" db="EMBL/GenBank/DDBJ databases">
        <title>Genomic Encyclopedia of Type Strains, Phase IV (KMG-IV): sequencing the most valuable type-strain genomes for metagenomic binning, comparative biology and taxonomic classification.</title>
        <authorList>
            <person name="Goeker M."/>
        </authorList>
    </citation>
    <scope>NUCLEOTIDE SEQUENCE [LARGE SCALE GENOMIC DNA]</scope>
    <source>
        <strain evidence="2 3">DSM 25701</strain>
    </source>
</reference>
<dbReference type="Pfam" id="PF00561">
    <property type="entry name" value="Abhydrolase_1"/>
    <property type="match status" value="1"/>
</dbReference>
<proteinExistence type="predicted"/>
<evidence type="ECO:0000259" key="1">
    <source>
        <dbReference type="Pfam" id="PF00561"/>
    </source>
</evidence>
<evidence type="ECO:0000313" key="2">
    <source>
        <dbReference type="EMBL" id="MBB5188251.1"/>
    </source>
</evidence>
<dbReference type="EMBL" id="JACHHW010000006">
    <property type="protein sequence ID" value="MBB5188251.1"/>
    <property type="molecule type" value="Genomic_DNA"/>
</dbReference>
<keyword evidence="3" id="KW-1185">Reference proteome</keyword>
<dbReference type="AlphaFoldDB" id="A0A840R7D0"/>
<dbReference type="PANTHER" id="PTHR43798">
    <property type="entry name" value="MONOACYLGLYCEROL LIPASE"/>
    <property type="match status" value="1"/>
</dbReference>
<gene>
    <name evidence="2" type="ORF">HNQ57_002530</name>
</gene>
<dbReference type="GO" id="GO:0016020">
    <property type="term" value="C:membrane"/>
    <property type="evidence" value="ECO:0007669"/>
    <property type="project" value="TreeGrafter"/>
</dbReference>
<protein>
    <submittedName>
        <fullName evidence="2">Pimeloyl-ACP methyl ester carboxylesterase</fullName>
    </submittedName>
</protein>
<dbReference type="GO" id="GO:0046464">
    <property type="term" value="P:acylglycerol catabolic process"/>
    <property type="evidence" value="ECO:0007669"/>
    <property type="project" value="TreeGrafter"/>
</dbReference>
<dbReference type="InterPro" id="IPR000073">
    <property type="entry name" value="AB_hydrolase_1"/>
</dbReference>
<accession>A0A840R7D0</accession>
<dbReference type="InterPro" id="IPR029058">
    <property type="entry name" value="AB_hydrolase_fold"/>
</dbReference>
<dbReference type="GO" id="GO:0047372">
    <property type="term" value="F:monoacylglycerol lipase activity"/>
    <property type="evidence" value="ECO:0007669"/>
    <property type="project" value="TreeGrafter"/>
</dbReference>
<dbReference type="InterPro" id="IPR050266">
    <property type="entry name" value="AB_hydrolase_sf"/>
</dbReference>
<dbReference type="PRINTS" id="PR00412">
    <property type="entry name" value="EPOXHYDRLASE"/>
</dbReference>
<feature type="domain" description="AB hydrolase-1" evidence="1">
    <location>
        <begin position="41"/>
        <end position="285"/>
    </location>
</feature>
<dbReference type="Gene3D" id="3.40.50.1820">
    <property type="entry name" value="alpha/beta hydrolase"/>
    <property type="match status" value="1"/>
</dbReference>
<name>A0A840R7D0_9GAMM</name>
<dbReference type="RefSeq" id="WP_184463443.1">
    <property type="nucleotide sequence ID" value="NZ_JACHHW010000006.1"/>
</dbReference>
<dbReference type="SUPFAM" id="SSF53474">
    <property type="entry name" value="alpha/beta-Hydrolases"/>
    <property type="match status" value="1"/>
</dbReference>
<evidence type="ECO:0000313" key="3">
    <source>
        <dbReference type="Proteomes" id="UP000536640"/>
    </source>
</evidence>
<comment type="caution">
    <text evidence="2">The sequence shown here is derived from an EMBL/GenBank/DDBJ whole genome shotgun (WGS) entry which is preliminary data.</text>
</comment>
<dbReference type="Proteomes" id="UP000536640">
    <property type="component" value="Unassembled WGS sequence"/>
</dbReference>
<sequence length="300" mass="33953">MNTQNKSNLNTALASWKASGEWLELKDHQIFVKDEGPSDLPVLLLIHGFPTSSWDWHSIWDALKSRFRLVTLDMLGFGYSDKPNVRTYSIHGQADIVEALVAAKSLTEFHVLAHDYGDTVAQELLARQQQGVGAGTWLSCCFLNGGLFPETHRAILTQKLLLSPLGPMLNKLSGYTQFSARFSSVFGEHTKPTEEELRLFWALINEKDGKHIFHNLITYMRDRKQHRERWVNALHNSTIPLALINGSVDPVSGAHMVARYKELECRLDYLGELATIGHYPQVEDPAGVAQHFFNFINKQK</sequence>
<organism evidence="2 3">
    <name type="scientific">Zhongshania antarctica</name>
    <dbReference type="NCBI Taxonomy" id="641702"/>
    <lineage>
        <taxon>Bacteria</taxon>
        <taxon>Pseudomonadati</taxon>
        <taxon>Pseudomonadota</taxon>
        <taxon>Gammaproteobacteria</taxon>
        <taxon>Cellvibrionales</taxon>
        <taxon>Spongiibacteraceae</taxon>
        <taxon>Zhongshania</taxon>
    </lineage>
</organism>
<dbReference type="InterPro" id="IPR000639">
    <property type="entry name" value="Epox_hydrolase-like"/>
</dbReference>